<proteinExistence type="predicted"/>
<name>A0AC35U5K5_9BILA</name>
<evidence type="ECO:0000313" key="2">
    <source>
        <dbReference type="WBParaSite" id="RSKR_0000745500.1"/>
    </source>
</evidence>
<sequence>MSQADITIPAADAAPKIVFEIHEQIIAYSSLYGMTLLCVIWGSLRSLKFIKKHITKKEAIEASINVKKAFKFPITASIVLFSLYLLFKCDAECRNNALDKVKEHAPPVVFEKYEEGVAFLHTKFPFLATFSANSTEETPEVVPENDLQHVRQFFNNTVKPLITKENCMFLLLVLLCYEGTFALAAILNGLFSKIYRIVTLGFFTKSTFRIKFDDGKDGWNEEEAENAKETDWKKTSAIYYDSHYLVTLAFCSVLGIRHLISRHFITNDLMGIAFSIVGIEALHLSSFKAGVVLLSGLFFYDIFWVFGTEVMTTVAKSIDAPILLQFPQDILRNGLLSNKHAMIGLGDIVIPGIFIALIYRFDNRNFLRGKVEARKYFYFATSIVAYAIGLCITMGIMHFFKAAQPALLYLVPCCILIPLGVAKLFGEADVLWNYSEDQFVTPGDKKDDKKKKN</sequence>
<dbReference type="Proteomes" id="UP000095286">
    <property type="component" value="Unplaced"/>
</dbReference>
<evidence type="ECO:0000313" key="1">
    <source>
        <dbReference type="Proteomes" id="UP000095286"/>
    </source>
</evidence>
<reference evidence="2" key="1">
    <citation type="submission" date="2016-11" db="UniProtKB">
        <authorList>
            <consortium name="WormBaseParasite"/>
        </authorList>
    </citation>
    <scope>IDENTIFICATION</scope>
    <source>
        <strain evidence="2">KR3021</strain>
    </source>
</reference>
<accession>A0AC35U5K5</accession>
<dbReference type="WBParaSite" id="RSKR_0000745500.1">
    <property type="protein sequence ID" value="RSKR_0000745500.1"/>
    <property type="gene ID" value="RSKR_0000745500"/>
</dbReference>
<organism evidence="1 2">
    <name type="scientific">Rhabditophanes sp. KR3021</name>
    <dbReference type="NCBI Taxonomy" id="114890"/>
    <lineage>
        <taxon>Eukaryota</taxon>
        <taxon>Metazoa</taxon>
        <taxon>Ecdysozoa</taxon>
        <taxon>Nematoda</taxon>
        <taxon>Chromadorea</taxon>
        <taxon>Rhabditida</taxon>
        <taxon>Tylenchina</taxon>
        <taxon>Panagrolaimomorpha</taxon>
        <taxon>Strongyloidoidea</taxon>
        <taxon>Alloionematidae</taxon>
        <taxon>Rhabditophanes</taxon>
    </lineage>
</organism>
<protein>
    <submittedName>
        <fullName evidence="2">Minor histocompatibility antigen H13</fullName>
    </submittedName>
</protein>